<dbReference type="InterPro" id="IPR017871">
    <property type="entry name" value="ABC_transporter-like_CS"/>
</dbReference>
<protein>
    <submittedName>
        <fullName evidence="6">Dipeptide transport ATP-binding protein DppF</fullName>
    </submittedName>
</protein>
<keyword evidence="7" id="KW-1185">Reference proteome</keyword>
<name>A0A1D7QXC2_9BACI</name>
<dbReference type="InterPro" id="IPR027417">
    <property type="entry name" value="P-loop_NTPase"/>
</dbReference>
<dbReference type="GO" id="GO:0055085">
    <property type="term" value="P:transmembrane transport"/>
    <property type="evidence" value="ECO:0007669"/>
    <property type="project" value="UniProtKB-ARBA"/>
</dbReference>
<evidence type="ECO:0000313" key="7">
    <source>
        <dbReference type="Proteomes" id="UP000094463"/>
    </source>
</evidence>
<dbReference type="InterPro" id="IPR050319">
    <property type="entry name" value="ABC_transp_ATP-bind"/>
</dbReference>
<dbReference type="STRING" id="632773.BBEV_2320"/>
<evidence type="ECO:0000256" key="2">
    <source>
        <dbReference type="ARBA" id="ARBA00022448"/>
    </source>
</evidence>
<evidence type="ECO:0000256" key="1">
    <source>
        <dbReference type="ARBA" id="ARBA00005417"/>
    </source>
</evidence>
<dbReference type="Gene3D" id="3.40.50.300">
    <property type="entry name" value="P-loop containing nucleotide triphosphate hydrolases"/>
    <property type="match status" value="1"/>
</dbReference>
<dbReference type="InterPro" id="IPR003439">
    <property type="entry name" value="ABC_transporter-like_ATP-bd"/>
</dbReference>
<dbReference type="GO" id="GO:0005524">
    <property type="term" value="F:ATP binding"/>
    <property type="evidence" value="ECO:0007669"/>
    <property type="project" value="UniProtKB-KW"/>
</dbReference>
<dbReference type="Proteomes" id="UP000094463">
    <property type="component" value="Chromosome"/>
</dbReference>
<dbReference type="GO" id="GO:0016887">
    <property type="term" value="F:ATP hydrolysis activity"/>
    <property type="evidence" value="ECO:0007669"/>
    <property type="project" value="InterPro"/>
</dbReference>
<evidence type="ECO:0000256" key="4">
    <source>
        <dbReference type="ARBA" id="ARBA00022840"/>
    </source>
</evidence>
<proteinExistence type="inferred from homology"/>
<reference evidence="6 7" key="1">
    <citation type="submission" date="2015-08" db="EMBL/GenBank/DDBJ databases">
        <title>The complete genome sequence of Bacillus beveridgei MLTeJB.</title>
        <authorList>
            <person name="Hanson T.E."/>
            <person name="Mesa C."/>
            <person name="Basesman S.M."/>
            <person name="Oremland R.S."/>
        </authorList>
    </citation>
    <scope>NUCLEOTIDE SEQUENCE [LARGE SCALE GENOMIC DNA]</scope>
    <source>
        <strain evidence="6 7">MLTeJB</strain>
    </source>
</reference>
<organism evidence="6 7">
    <name type="scientific">Salisediminibacterium beveridgei</name>
    <dbReference type="NCBI Taxonomy" id="632773"/>
    <lineage>
        <taxon>Bacteria</taxon>
        <taxon>Bacillati</taxon>
        <taxon>Bacillota</taxon>
        <taxon>Bacilli</taxon>
        <taxon>Bacillales</taxon>
        <taxon>Bacillaceae</taxon>
        <taxon>Salisediminibacterium</taxon>
    </lineage>
</organism>
<evidence type="ECO:0000256" key="3">
    <source>
        <dbReference type="ARBA" id="ARBA00022741"/>
    </source>
</evidence>
<dbReference type="OrthoDB" id="9806285at2"/>
<dbReference type="PATRIC" id="fig|632773.3.peg.2424"/>
<accession>A0A1D7QXC2</accession>
<dbReference type="SMART" id="SM00382">
    <property type="entry name" value="AAA"/>
    <property type="match status" value="1"/>
</dbReference>
<evidence type="ECO:0000259" key="5">
    <source>
        <dbReference type="PROSITE" id="PS50893"/>
    </source>
</evidence>
<keyword evidence="4 6" id="KW-0067">ATP-binding</keyword>
<dbReference type="InterPro" id="IPR003593">
    <property type="entry name" value="AAA+_ATPase"/>
</dbReference>
<dbReference type="SUPFAM" id="SSF52540">
    <property type="entry name" value="P-loop containing nucleoside triphosphate hydrolases"/>
    <property type="match status" value="1"/>
</dbReference>
<feature type="domain" description="ABC transporter" evidence="5">
    <location>
        <begin position="3"/>
        <end position="198"/>
    </location>
</feature>
<dbReference type="PANTHER" id="PTHR43776:SF7">
    <property type="entry name" value="D,D-DIPEPTIDE TRANSPORT ATP-BINDING PROTEIN DDPF-RELATED"/>
    <property type="match status" value="1"/>
</dbReference>
<gene>
    <name evidence="6" type="primary">oppF</name>
    <name evidence="6" type="ORF">BBEV_2320</name>
</gene>
<comment type="similarity">
    <text evidence="1">Belongs to the ABC transporter superfamily.</text>
</comment>
<dbReference type="KEGG" id="bbev:BBEV_2320"/>
<dbReference type="PROSITE" id="PS50893">
    <property type="entry name" value="ABC_TRANSPORTER_2"/>
    <property type="match status" value="1"/>
</dbReference>
<dbReference type="PANTHER" id="PTHR43776">
    <property type="entry name" value="TRANSPORT ATP-BINDING PROTEIN"/>
    <property type="match status" value="1"/>
</dbReference>
<keyword evidence="3" id="KW-0547">Nucleotide-binding</keyword>
<dbReference type="PROSITE" id="PS00211">
    <property type="entry name" value="ABC_TRANSPORTER_1"/>
    <property type="match status" value="1"/>
</dbReference>
<dbReference type="AlphaFoldDB" id="A0A1D7QXC2"/>
<sequence length="199" mass="22747">MILEAKNLGHYYNRQDWLFRKLNLEVDSGEVLGIKAPSGYGKTTIGKILAGLMSPVEGQVTLDGKAIRKKGYNPVQLIFQHPEQAVNPRFNMHDVLREAWDVDQQLMASFGIRQDWLARWPNELSGGELQRFCVLRALGPKTRVIIADEISTMLDALTQAKIWHVLLEQVKSRQLVLIVFSHDERLLERVCTRTIDLTQ</sequence>
<dbReference type="EMBL" id="CP012502">
    <property type="protein sequence ID" value="AOM83661.1"/>
    <property type="molecule type" value="Genomic_DNA"/>
</dbReference>
<dbReference type="Pfam" id="PF00005">
    <property type="entry name" value="ABC_tran"/>
    <property type="match status" value="1"/>
</dbReference>
<keyword evidence="2" id="KW-0813">Transport</keyword>
<evidence type="ECO:0000313" key="6">
    <source>
        <dbReference type="EMBL" id="AOM83661.1"/>
    </source>
</evidence>
<dbReference type="RefSeq" id="WP_069365620.1">
    <property type="nucleotide sequence ID" value="NZ_CP012502.1"/>
</dbReference>